<proteinExistence type="inferred from homology"/>
<evidence type="ECO:0008006" key="14">
    <source>
        <dbReference type="Google" id="ProtNLM"/>
    </source>
</evidence>
<dbReference type="GO" id="GO:0004497">
    <property type="term" value="F:monooxygenase activity"/>
    <property type="evidence" value="ECO:0007669"/>
    <property type="project" value="UniProtKB-KW"/>
</dbReference>
<keyword evidence="7" id="KW-0560">Oxidoreductase</keyword>
<dbReference type="SUPFAM" id="SSF48264">
    <property type="entry name" value="Cytochrome P450"/>
    <property type="match status" value="1"/>
</dbReference>
<evidence type="ECO:0000256" key="3">
    <source>
        <dbReference type="ARBA" id="ARBA00022617"/>
    </source>
</evidence>
<dbReference type="STRING" id="106549.A0A540M316"/>
<dbReference type="GO" id="GO:0016020">
    <property type="term" value="C:membrane"/>
    <property type="evidence" value="ECO:0007669"/>
    <property type="project" value="UniProtKB-SubCell"/>
</dbReference>
<comment type="similarity">
    <text evidence="2">Belongs to the cytochrome P450 family.</text>
</comment>
<accession>A0A540M316</accession>
<keyword evidence="3 11" id="KW-0349">Heme</keyword>
<evidence type="ECO:0000256" key="10">
    <source>
        <dbReference type="ARBA" id="ARBA00023136"/>
    </source>
</evidence>
<keyword evidence="8 11" id="KW-0408">Iron</keyword>
<dbReference type="AlphaFoldDB" id="A0A540M316"/>
<dbReference type="PANTHER" id="PTHR24282">
    <property type="entry name" value="CYTOCHROME P450 FAMILY MEMBER"/>
    <property type="match status" value="1"/>
</dbReference>
<evidence type="ECO:0000256" key="7">
    <source>
        <dbReference type="ARBA" id="ARBA00023002"/>
    </source>
</evidence>
<keyword evidence="9" id="KW-0503">Monooxygenase</keyword>
<dbReference type="GO" id="GO:0016705">
    <property type="term" value="F:oxidoreductase activity, acting on paired donors, with incorporation or reduction of molecular oxygen"/>
    <property type="evidence" value="ECO:0007669"/>
    <property type="project" value="InterPro"/>
</dbReference>
<evidence type="ECO:0000256" key="11">
    <source>
        <dbReference type="PIRSR" id="PIRSR602401-1"/>
    </source>
</evidence>
<comment type="cofactor">
    <cofactor evidence="11">
        <name>heme</name>
        <dbReference type="ChEBI" id="CHEBI:30413"/>
    </cofactor>
</comment>
<reference evidence="12 13" key="1">
    <citation type="journal article" date="2019" name="G3 (Bethesda)">
        <title>Sequencing of a Wild Apple (Malus baccata) Genome Unravels the Differences Between Cultivated and Wild Apple Species Regarding Disease Resistance and Cold Tolerance.</title>
        <authorList>
            <person name="Chen X."/>
        </authorList>
    </citation>
    <scope>NUCLEOTIDE SEQUENCE [LARGE SCALE GENOMIC DNA]</scope>
    <source>
        <strain evidence="13">cv. Shandingzi</strain>
        <tissue evidence="12">Leaves</tissue>
    </source>
</reference>
<evidence type="ECO:0000256" key="6">
    <source>
        <dbReference type="ARBA" id="ARBA00022989"/>
    </source>
</evidence>
<organism evidence="12 13">
    <name type="scientific">Malus baccata</name>
    <name type="common">Siberian crab apple</name>
    <name type="synonym">Pyrus baccata</name>
    <dbReference type="NCBI Taxonomy" id="106549"/>
    <lineage>
        <taxon>Eukaryota</taxon>
        <taxon>Viridiplantae</taxon>
        <taxon>Streptophyta</taxon>
        <taxon>Embryophyta</taxon>
        <taxon>Tracheophyta</taxon>
        <taxon>Spermatophyta</taxon>
        <taxon>Magnoliopsida</taxon>
        <taxon>eudicotyledons</taxon>
        <taxon>Gunneridae</taxon>
        <taxon>Pentapetalae</taxon>
        <taxon>rosids</taxon>
        <taxon>fabids</taxon>
        <taxon>Rosales</taxon>
        <taxon>Rosaceae</taxon>
        <taxon>Amygdaloideae</taxon>
        <taxon>Maleae</taxon>
        <taxon>Malus</taxon>
    </lineage>
</organism>
<evidence type="ECO:0000313" key="13">
    <source>
        <dbReference type="Proteomes" id="UP000315295"/>
    </source>
</evidence>
<evidence type="ECO:0000256" key="8">
    <source>
        <dbReference type="ARBA" id="ARBA00023004"/>
    </source>
</evidence>
<keyword evidence="4" id="KW-0812">Transmembrane</keyword>
<protein>
    <recommendedName>
        <fullName evidence="14">Cytochrome P450</fullName>
    </recommendedName>
</protein>
<keyword evidence="13" id="KW-1185">Reference proteome</keyword>
<dbReference type="InterPro" id="IPR002401">
    <property type="entry name" value="Cyt_P450_E_grp-I"/>
</dbReference>
<sequence>MHSEMIASTETMLERWKIHEGEEVEVFEEFRLLTSEVISRTDFGSSYVEGKTIFDMLLKLSALTFSSSFKPGFPGISSEIEFQKLEKGIRDSLMEIVKRRERNPINREANNFGSDFLGQLLKAHHDTNDNQGISMEDLVDECKTFYLAGHESTGTMLAWTVLLLALHPEWQEKARKEVQQLFGKQTPDPNGISNLKTMTMIVNESLRLYPPVLSLVNRKVEKETRLGRLVLPANLPLVIPISPLHYDPQLWGQDVQLFKPERFSEGVAKATNDNIAAFLPFGMGPRVCSGSNFATTEAKIALSMILQRYTFTLSPTYTHSPFVFLTVRPQHGVQIMLHAL</sequence>
<dbReference type="EMBL" id="VIEB01000375">
    <property type="protein sequence ID" value="TQD93134.1"/>
    <property type="molecule type" value="Genomic_DNA"/>
</dbReference>
<evidence type="ECO:0000256" key="2">
    <source>
        <dbReference type="ARBA" id="ARBA00010617"/>
    </source>
</evidence>
<dbReference type="InterPro" id="IPR050665">
    <property type="entry name" value="Cytochrome_P450_Monooxygen"/>
</dbReference>
<dbReference type="InterPro" id="IPR001128">
    <property type="entry name" value="Cyt_P450"/>
</dbReference>
<evidence type="ECO:0000256" key="9">
    <source>
        <dbReference type="ARBA" id="ARBA00023033"/>
    </source>
</evidence>
<dbReference type="GO" id="GO:0005506">
    <property type="term" value="F:iron ion binding"/>
    <property type="evidence" value="ECO:0007669"/>
    <property type="project" value="InterPro"/>
</dbReference>
<dbReference type="PANTHER" id="PTHR24282:SF20">
    <property type="entry name" value="CYTOCHROME P450 CYP749A22-LIKE"/>
    <property type="match status" value="1"/>
</dbReference>
<dbReference type="Gene3D" id="1.10.630.10">
    <property type="entry name" value="Cytochrome P450"/>
    <property type="match status" value="1"/>
</dbReference>
<evidence type="ECO:0000313" key="12">
    <source>
        <dbReference type="EMBL" id="TQD93134.1"/>
    </source>
</evidence>
<comment type="caution">
    <text evidence="12">The sequence shown here is derived from an EMBL/GenBank/DDBJ whole genome shotgun (WGS) entry which is preliminary data.</text>
</comment>
<comment type="subcellular location">
    <subcellularLocation>
        <location evidence="1">Membrane</location>
        <topology evidence="1">Single-pass membrane protein</topology>
    </subcellularLocation>
</comment>
<dbReference type="PRINTS" id="PR00463">
    <property type="entry name" value="EP450I"/>
</dbReference>
<dbReference type="GO" id="GO:0020037">
    <property type="term" value="F:heme binding"/>
    <property type="evidence" value="ECO:0007669"/>
    <property type="project" value="InterPro"/>
</dbReference>
<evidence type="ECO:0000256" key="1">
    <source>
        <dbReference type="ARBA" id="ARBA00004167"/>
    </source>
</evidence>
<name>A0A540M316_MALBA</name>
<gene>
    <name evidence="12" type="ORF">C1H46_021227</name>
</gene>
<evidence type="ECO:0000256" key="5">
    <source>
        <dbReference type="ARBA" id="ARBA00022723"/>
    </source>
</evidence>
<dbReference type="Pfam" id="PF00067">
    <property type="entry name" value="p450"/>
    <property type="match status" value="1"/>
</dbReference>
<keyword evidence="5 11" id="KW-0479">Metal-binding</keyword>
<evidence type="ECO:0000256" key="4">
    <source>
        <dbReference type="ARBA" id="ARBA00022692"/>
    </source>
</evidence>
<dbReference type="PRINTS" id="PR00385">
    <property type="entry name" value="P450"/>
</dbReference>
<dbReference type="InterPro" id="IPR036396">
    <property type="entry name" value="Cyt_P450_sf"/>
</dbReference>
<keyword evidence="6" id="KW-1133">Transmembrane helix</keyword>
<feature type="binding site" description="axial binding residue" evidence="11">
    <location>
        <position position="288"/>
    </location>
    <ligand>
        <name>heme</name>
        <dbReference type="ChEBI" id="CHEBI:30413"/>
    </ligand>
    <ligandPart>
        <name>Fe</name>
        <dbReference type="ChEBI" id="CHEBI:18248"/>
    </ligandPart>
</feature>
<keyword evidence="10" id="KW-0472">Membrane</keyword>
<dbReference type="Proteomes" id="UP000315295">
    <property type="component" value="Unassembled WGS sequence"/>
</dbReference>